<dbReference type="Gene3D" id="3.20.20.70">
    <property type="entry name" value="Aldolase class I"/>
    <property type="match status" value="1"/>
</dbReference>
<dbReference type="InterPro" id="IPR018508">
    <property type="entry name" value="3-dehydroquinate_DH_AS"/>
</dbReference>
<feature type="binding site" evidence="5">
    <location>
        <position position="83"/>
    </location>
    <ligand>
        <name>3-dehydroquinate</name>
        <dbReference type="ChEBI" id="CHEBI:32364"/>
    </ligand>
</feature>
<dbReference type="Proteomes" id="UP000187412">
    <property type="component" value="Unassembled WGS sequence"/>
</dbReference>
<dbReference type="EMBL" id="MPTB01000010">
    <property type="protein sequence ID" value="OMD49193.1"/>
    <property type="molecule type" value="Genomic_DNA"/>
</dbReference>
<comment type="subunit">
    <text evidence="5">Homodimer.</text>
</comment>
<evidence type="ECO:0000256" key="1">
    <source>
        <dbReference type="ARBA" id="ARBA00001864"/>
    </source>
</evidence>
<feature type="binding site" evidence="5">
    <location>
        <position position="22"/>
    </location>
    <ligand>
        <name>3-dehydroquinate</name>
        <dbReference type="ChEBI" id="CHEBI:32364"/>
    </ligand>
</feature>
<comment type="similarity">
    <text evidence="5">Belongs to the type-I 3-dehydroquinase family.</text>
</comment>
<dbReference type="PROSITE" id="PS01028">
    <property type="entry name" value="DEHYDROQUINASE_I"/>
    <property type="match status" value="1"/>
</dbReference>
<gene>
    <name evidence="5" type="primary">aroD</name>
    <name evidence="6" type="ORF">BSK56_10240</name>
</gene>
<comment type="function">
    <text evidence="5">Involved in the third step of the chorismate pathway, which leads to the biosynthesis of aromatic amino acids. Catalyzes the cis-dehydration of 3-dehydroquinate (DHQ) and introduces the first double bond of the aromatic ring to yield 3-dehydroshikimate.</text>
</comment>
<dbReference type="Pfam" id="PF01487">
    <property type="entry name" value="DHquinase_I"/>
    <property type="match status" value="1"/>
</dbReference>
<dbReference type="EC" id="4.2.1.10" evidence="5"/>
<feature type="binding site" evidence="5">
    <location>
        <begin position="47"/>
        <end position="49"/>
    </location>
    <ligand>
        <name>3-dehydroquinate</name>
        <dbReference type="ChEBI" id="CHEBI:32364"/>
    </ligand>
</feature>
<evidence type="ECO:0000256" key="3">
    <source>
        <dbReference type="ARBA" id="ARBA00023239"/>
    </source>
</evidence>
<name>A0ABX3HFJ4_PAEBO</name>
<keyword evidence="4 5" id="KW-0704">Schiff base</keyword>
<accession>A0ABX3HFJ4</accession>
<comment type="catalytic activity">
    <reaction evidence="1 5">
        <text>3-dehydroquinate = 3-dehydroshikimate + H2O</text>
        <dbReference type="Rhea" id="RHEA:21096"/>
        <dbReference type="ChEBI" id="CHEBI:15377"/>
        <dbReference type="ChEBI" id="CHEBI:16630"/>
        <dbReference type="ChEBI" id="CHEBI:32364"/>
        <dbReference type="EC" id="4.2.1.10"/>
    </reaction>
</comment>
<comment type="caution">
    <text evidence="6">The sequence shown here is derived from an EMBL/GenBank/DDBJ whole genome shotgun (WGS) entry which is preliminary data.</text>
</comment>
<feature type="active site" description="Schiff-base intermediate with substrate" evidence="5">
    <location>
        <position position="171"/>
    </location>
</feature>
<evidence type="ECO:0000256" key="2">
    <source>
        <dbReference type="ARBA" id="ARBA00023141"/>
    </source>
</evidence>
<dbReference type="NCBIfam" id="TIGR01093">
    <property type="entry name" value="aroD"/>
    <property type="match status" value="1"/>
</dbReference>
<proteinExistence type="inferred from homology"/>
<dbReference type="HAMAP" id="MF_00214">
    <property type="entry name" value="AroD"/>
    <property type="match status" value="1"/>
</dbReference>
<dbReference type="SUPFAM" id="SSF51569">
    <property type="entry name" value="Aldolase"/>
    <property type="match status" value="1"/>
</dbReference>
<feature type="binding site" evidence="5">
    <location>
        <position position="233"/>
    </location>
    <ligand>
        <name>3-dehydroquinate</name>
        <dbReference type="ChEBI" id="CHEBI:32364"/>
    </ligand>
</feature>
<keyword evidence="7" id="KW-1185">Reference proteome</keyword>
<feature type="active site" description="Proton donor/acceptor" evidence="5">
    <location>
        <position position="144"/>
    </location>
</feature>
<dbReference type="PANTHER" id="PTHR43699">
    <property type="entry name" value="3-DEHYDROQUINATE DEHYDRATASE"/>
    <property type="match status" value="1"/>
</dbReference>
<dbReference type="InterPro" id="IPR001381">
    <property type="entry name" value="DHquinase_I"/>
</dbReference>
<dbReference type="InterPro" id="IPR050146">
    <property type="entry name" value="Type-I_3-dehydroquinase"/>
</dbReference>
<dbReference type="InterPro" id="IPR013785">
    <property type="entry name" value="Aldolase_TIM"/>
</dbReference>
<evidence type="ECO:0000313" key="6">
    <source>
        <dbReference type="EMBL" id="OMD49193.1"/>
    </source>
</evidence>
<evidence type="ECO:0000256" key="4">
    <source>
        <dbReference type="ARBA" id="ARBA00023270"/>
    </source>
</evidence>
<feature type="binding site" evidence="5">
    <location>
        <position position="237"/>
    </location>
    <ligand>
        <name>3-dehydroquinate</name>
        <dbReference type="ChEBI" id="CHEBI:32364"/>
    </ligand>
</feature>
<dbReference type="CDD" id="cd00502">
    <property type="entry name" value="DHQase_I"/>
    <property type="match status" value="1"/>
</dbReference>
<dbReference type="PANTHER" id="PTHR43699:SF1">
    <property type="entry name" value="3-DEHYDROQUINATE DEHYDRATASE"/>
    <property type="match status" value="1"/>
</dbReference>
<evidence type="ECO:0000313" key="7">
    <source>
        <dbReference type="Proteomes" id="UP000187412"/>
    </source>
</evidence>
<protein>
    <recommendedName>
        <fullName evidence="5">3-dehydroquinate dehydratase</fullName>
        <shortName evidence="5">3-dehydroquinase</shortName>
        <ecNumber evidence="5">4.2.1.10</ecNumber>
    </recommendedName>
    <alternativeName>
        <fullName evidence="5">Type I DHQase</fullName>
    </alternativeName>
    <alternativeName>
        <fullName evidence="5">Type I dehydroquinase</fullName>
        <shortName evidence="5">DHQ1</shortName>
    </alternativeName>
</protein>
<evidence type="ECO:0000256" key="5">
    <source>
        <dbReference type="HAMAP-Rule" id="MF_00214"/>
    </source>
</evidence>
<comment type="pathway">
    <text evidence="5">Metabolic intermediate biosynthesis; chorismate biosynthesis; chorismate from D-erythrose 4-phosphate and phosphoenolpyruvate: step 3/7.</text>
</comment>
<organism evidence="6 7">
    <name type="scientific">Paenibacillus borealis</name>
    <dbReference type="NCBI Taxonomy" id="160799"/>
    <lineage>
        <taxon>Bacteria</taxon>
        <taxon>Bacillati</taxon>
        <taxon>Bacillota</taxon>
        <taxon>Bacilli</taxon>
        <taxon>Bacillales</taxon>
        <taxon>Paenibacillaceae</taxon>
        <taxon>Paenibacillus</taxon>
    </lineage>
</organism>
<keyword evidence="5" id="KW-0028">Amino-acid biosynthesis</keyword>
<keyword evidence="2 5" id="KW-0057">Aromatic amino acid biosynthesis</keyword>
<sequence length="254" mass="27186">MSGTVTVKNVTLGEGVPKICVSLIGATLTELKEEAEALKALAPDVVEWRSDFFAGVDNIEAVTEILEMIQAILPDLPLIFTFRSAREGGERQIATEDYIRLNKAAAASGFVDIIDVELFNEEADVQALIAAAHDCGVFVIVSNHDFQGTPSEEEIVSRLRKAQELGGDLPKIAVMPCSAADVLTLLAATNRMQELYADRPIITMSMAGEGVISRLAGEIFGSALTFGAAHKPSAPGQVAVAELRKVLELLHRSL</sequence>
<reference evidence="6 7" key="1">
    <citation type="submission" date="2016-10" db="EMBL/GenBank/DDBJ databases">
        <title>Paenibacillus species isolates.</title>
        <authorList>
            <person name="Beno S.M."/>
        </authorList>
    </citation>
    <scope>NUCLEOTIDE SEQUENCE [LARGE SCALE GENOMIC DNA]</scope>
    <source>
        <strain evidence="6 7">FSL H7-0744</strain>
    </source>
</reference>
<feature type="binding site" evidence="5">
    <location>
        <position position="214"/>
    </location>
    <ligand>
        <name>3-dehydroquinate</name>
        <dbReference type="ChEBI" id="CHEBI:32364"/>
    </ligand>
</feature>
<dbReference type="RefSeq" id="WP_076110428.1">
    <property type="nucleotide sequence ID" value="NZ_MPTB01000010.1"/>
</dbReference>
<keyword evidence="3 5" id="KW-0456">Lyase</keyword>